<dbReference type="PANTHER" id="PTHR11439">
    <property type="entry name" value="GAG-POL-RELATED RETROTRANSPOSON"/>
    <property type="match status" value="1"/>
</dbReference>
<dbReference type="STRING" id="3880.A0A072UAL6"/>
<reference evidence="2" key="3">
    <citation type="submission" date="2015-04" db="UniProtKB">
        <authorList>
            <consortium name="EnsemblPlants"/>
        </authorList>
    </citation>
    <scope>IDENTIFICATION</scope>
    <source>
        <strain evidence="2">cv. Jemalong A17</strain>
    </source>
</reference>
<dbReference type="EMBL" id="CM001222">
    <property type="protein sequence ID" value="KEH26824.1"/>
    <property type="molecule type" value="Genomic_DNA"/>
</dbReference>
<evidence type="ECO:0000313" key="2">
    <source>
        <dbReference type="EnsemblPlants" id="KEH26824"/>
    </source>
</evidence>
<dbReference type="AlphaFoldDB" id="A0A072UAL6"/>
<proteinExistence type="predicted"/>
<evidence type="ECO:0008006" key="4">
    <source>
        <dbReference type="Google" id="ProtNLM"/>
    </source>
</evidence>
<reference evidence="1 3" key="1">
    <citation type="journal article" date="2011" name="Nature">
        <title>The Medicago genome provides insight into the evolution of rhizobial symbioses.</title>
        <authorList>
            <person name="Young N.D."/>
            <person name="Debelle F."/>
            <person name="Oldroyd G.E."/>
            <person name="Geurts R."/>
            <person name="Cannon S.B."/>
            <person name="Udvardi M.K."/>
            <person name="Benedito V.A."/>
            <person name="Mayer K.F."/>
            <person name="Gouzy J."/>
            <person name="Schoof H."/>
            <person name="Van de Peer Y."/>
            <person name="Proost S."/>
            <person name="Cook D.R."/>
            <person name="Meyers B.C."/>
            <person name="Spannagl M."/>
            <person name="Cheung F."/>
            <person name="De Mita S."/>
            <person name="Krishnakumar V."/>
            <person name="Gundlach H."/>
            <person name="Zhou S."/>
            <person name="Mudge J."/>
            <person name="Bharti A.K."/>
            <person name="Murray J.D."/>
            <person name="Naoumkina M.A."/>
            <person name="Rosen B."/>
            <person name="Silverstein K.A."/>
            <person name="Tang H."/>
            <person name="Rombauts S."/>
            <person name="Zhao P.X."/>
            <person name="Zhou P."/>
            <person name="Barbe V."/>
            <person name="Bardou P."/>
            <person name="Bechner M."/>
            <person name="Bellec A."/>
            <person name="Berger A."/>
            <person name="Berges H."/>
            <person name="Bidwell S."/>
            <person name="Bisseling T."/>
            <person name="Choisne N."/>
            <person name="Couloux A."/>
            <person name="Denny R."/>
            <person name="Deshpande S."/>
            <person name="Dai X."/>
            <person name="Doyle J.J."/>
            <person name="Dudez A.M."/>
            <person name="Farmer A.D."/>
            <person name="Fouteau S."/>
            <person name="Franken C."/>
            <person name="Gibelin C."/>
            <person name="Gish J."/>
            <person name="Goldstein S."/>
            <person name="Gonzalez A.J."/>
            <person name="Green P.J."/>
            <person name="Hallab A."/>
            <person name="Hartog M."/>
            <person name="Hua A."/>
            <person name="Humphray S.J."/>
            <person name="Jeong D.H."/>
            <person name="Jing Y."/>
            <person name="Jocker A."/>
            <person name="Kenton S.M."/>
            <person name="Kim D.J."/>
            <person name="Klee K."/>
            <person name="Lai H."/>
            <person name="Lang C."/>
            <person name="Lin S."/>
            <person name="Macmil S.L."/>
            <person name="Magdelenat G."/>
            <person name="Matthews L."/>
            <person name="McCorrison J."/>
            <person name="Monaghan E.L."/>
            <person name="Mun J.H."/>
            <person name="Najar F.Z."/>
            <person name="Nicholson C."/>
            <person name="Noirot C."/>
            <person name="O'Bleness M."/>
            <person name="Paule C.R."/>
            <person name="Poulain J."/>
            <person name="Prion F."/>
            <person name="Qin B."/>
            <person name="Qu C."/>
            <person name="Retzel E.F."/>
            <person name="Riddle C."/>
            <person name="Sallet E."/>
            <person name="Samain S."/>
            <person name="Samson N."/>
            <person name="Sanders I."/>
            <person name="Saurat O."/>
            <person name="Scarpelli C."/>
            <person name="Schiex T."/>
            <person name="Segurens B."/>
            <person name="Severin A.J."/>
            <person name="Sherrier D.J."/>
            <person name="Shi R."/>
            <person name="Sims S."/>
            <person name="Singer S.R."/>
            <person name="Sinharoy S."/>
            <person name="Sterck L."/>
            <person name="Viollet A."/>
            <person name="Wang B.B."/>
            <person name="Wang K."/>
            <person name="Wang M."/>
            <person name="Wang X."/>
            <person name="Warfsmann J."/>
            <person name="Weissenbach J."/>
            <person name="White D.D."/>
            <person name="White J.D."/>
            <person name="Wiley G.B."/>
            <person name="Wincker P."/>
            <person name="Xing Y."/>
            <person name="Yang L."/>
            <person name="Yao Z."/>
            <person name="Ying F."/>
            <person name="Zhai J."/>
            <person name="Zhou L."/>
            <person name="Zuber A."/>
            <person name="Denarie J."/>
            <person name="Dixon R.A."/>
            <person name="May G.D."/>
            <person name="Schwartz D.C."/>
            <person name="Rogers J."/>
            <person name="Quetier F."/>
            <person name="Town C.D."/>
            <person name="Roe B.A."/>
        </authorList>
    </citation>
    <scope>NUCLEOTIDE SEQUENCE [LARGE SCALE GENOMIC DNA]</scope>
    <source>
        <strain evidence="1">A17</strain>
        <strain evidence="2 3">cv. Jemalong A17</strain>
    </source>
</reference>
<evidence type="ECO:0000313" key="1">
    <source>
        <dbReference type="EMBL" id="KEH26824.1"/>
    </source>
</evidence>
<protein>
    <recommendedName>
        <fullName evidence="4">RNA-directed DNA polymerase</fullName>
    </recommendedName>
</protein>
<organism evidence="1 3">
    <name type="scientific">Medicago truncatula</name>
    <name type="common">Barrel medic</name>
    <name type="synonym">Medicago tribuloides</name>
    <dbReference type="NCBI Taxonomy" id="3880"/>
    <lineage>
        <taxon>Eukaryota</taxon>
        <taxon>Viridiplantae</taxon>
        <taxon>Streptophyta</taxon>
        <taxon>Embryophyta</taxon>
        <taxon>Tracheophyta</taxon>
        <taxon>Spermatophyta</taxon>
        <taxon>Magnoliopsida</taxon>
        <taxon>eudicotyledons</taxon>
        <taxon>Gunneridae</taxon>
        <taxon>Pentapetalae</taxon>
        <taxon>rosids</taxon>
        <taxon>fabids</taxon>
        <taxon>Fabales</taxon>
        <taxon>Fabaceae</taxon>
        <taxon>Papilionoideae</taxon>
        <taxon>50 kb inversion clade</taxon>
        <taxon>NPAAA clade</taxon>
        <taxon>Hologalegina</taxon>
        <taxon>IRL clade</taxon>
        <taxon>Trifolieae</taxon>
        <taxon>Medicago</taxon>
    </lineage>
</organism>
<gene>
    <name evidence="1" type="ordered locus">MTR_6g075400</name>
</gene>
<dbReference type="EnsemblPlants" id="KEH26824">
    <property type="protein sequence ID" value="KEH26824"/>
    <property type="gene ID" value="MTR_6g075400"/>
</dbReference>
<reference evidence="1 3" key="2">
    <citation type="journal article" date="2014" name="BMC Genomics">
        <title>An improved genome release (version Mt4.0) for the model legume Medicago truncatula.</title>
        <authorList>
            <person name="Tang H."/>
            <person name="Krishnakumar V."/>
            <person name="Bidwell S."/>
            <person name="Rosen B."/>
            <person name="Chan A."/>
            <person name="Zhou S."/>
            <person name="Gentzbittel L."/>
            <person name="Childs K.L."/>
            <person name="Yandell M."/>
            <person name="Gundlach H."/>
            <person name="Mayer K.F."/>
            <person name="Schwartz D.C."/>
            <person name="Town C.D."/>
        </authorList>
    </citation>
    <scope>GENOME REANNOTATION</scope>
    <source>
        <strain evidence="1">A17</strain>
        <strain evidence="2 3">cv. Jemalong A17</strain>
    </source>
</reference>
<sequence length="203" mass="23067">MAFTYTYTTRITRVVFPTQFPADYSASTFLVNMPAGLRTSNGTLNSDDNVFIPFSIDYGSCKLEEKVRENVIYTASVYSLRSKGEQKGLFGFSYSDYAEDEDVRKSTSEYVLMMGSEPTPVFCDNASAIKLSKNYVLQGRSKHIDVRFHFVRDLCKDGVIDVIYCKNEEQTADIITKPVKTAMFEKLRSMLRVCSRKEVIHDG</sequence>
<dbReference type="PANTHER" id="PTHR11439:SF517">
    <property type="entry name" value="CYSTEINE-RICH RLK (RECEPTOR-LIKE PROTEIN KINASE) 8"/>
    <property type="match status" value="1"/>
</dbReference>
<dbReference type="HOGENOM" id="CLU_1350697_0_0_1"/>
<name>A0A072UAL6_MEDTR</name>
<dbReference type="CDD" id="cd09272">
    <property type="entry name" value="RNase_HI_RT_Ty1"/>
    <property type="match status" value="1"/>
</dbReference>
<dbReference type="Proteomes" id="UP000002051">
    <property type="component" value="Chromosome 6"/>
</dbReference>
<keyword evidence="3" id="KW-1185">Reference proteome</keyword>
<accession>A0A072UAL6</accession>
<evidence type="ECO:0000313" key="3">
    <source>
        <dbReference type="Proteomes" id="UP000002051"/>
    </source>
</evidence>